<dbReference type="HAMAP" id="MF_00911">
    <property type="entry name" value="FtsQ_subfam"/>
    <property type="match status" value="1"/>
</dbReference>
<evidence type="ECO:0000313" key="13">
    <source>
        <dbReference type="Proteomes" id="UP000298050"/>
    </source>
</evidence>
<dbReference type="InterPro" id="IPR013685">
    <property type="entry name" value="POTRA_FtsQ_type"/>
</dbReference>
<dbReference type="EMBL" id="SRLE01000006">
    <property type="protein sequence ID" value="TGD74063.1"/>
    <property type="molecule type" value="Genomic_DNA"/>
</dbReference>
<dbReference type="GO" id="GO:0005886">
    <property type="term" value="C:plasma membrane"/>
    <property type="evidence" value="ECO:0007669"/>
    <property type="project" value="UniProtKB-SubCell"/>
</dbReference>
<dbReference type="AlphaFoldDB" id="A0A4Z0M2Z8"/>
<dbReference type="RefSeq" id="WP_135442561.1">
    <property type="nucleotide sequence ID" value="NZ_SRLE01000006.1"/>
</dbReference>
<keyword evidence="5 9" id="KW-0812">Transmembrane</keyword>
<comment type="similarity">
    <text evidence="9">Belongs to the FtsQ/DivIB family. FtsQ subfamily.</text>
</comment>
<name>A0A4Z0M2Z8_9GAMM</name>
<evidence type="ECO:0000256" key="9">
    <source>
        <dbReference type="HAMAP-Rule" id="MF_00911"/>
    </source>
</evidence>
<evidence type="ECO:0000256" key="1">
    <source>
        <dbReference type="ARBA" id="ARBA00004370"/>
    </source>
</evidence>
<dbReference type="GO" id="GO:0090529">
    <property type="term" value="P:cell septum assembly"/>
    <property type="evidence" value="ECO:0007669"/>
    <property type="project" value="InterPro"/>
</dbReference>
<dbReference type="InterPro" id="IPR045335">
    <property type="entry name" value="FtsQ_C_sf"/>
</dbReference>
<dbReference type="InterPro" id="IPR034746">
    <property type="entry name" value="POTRA"/>
</dbReference>
<evidence type="ECO:0000256" key="5">
    <source>
        <dbReference type="ARBA" id="ARBA00022692"/>
    </source>
</evidence>
<evidence type="ECO:0000256" key="8">
    <source>
        <dbReference type="ARBA" id="ARBA00023306"/>
    </source>
</evidence>
<feature type="region of interest" description="Disordered" evidence="10">
    <location>
        <begin position="1"/>
        <end position="78"/>
    </location>
</feature>
<evidence type="ECO:0000256" key="7">
    <source>
        <dbReference type="ARBA" id="ARBA00023136"/>
    </source>
</evidence>
<dbReference type="Pfam" id="PF03799">
    <property type="entry name" value="FtsQ_DivIB_C"/>
    <property type="match status" value="1"/>
</dbReference>
<dbReference type="Gene3D" id="3.40.50.11690">
    <property type="entry name" value="Cell division protein FtsQ/DivIB"/>
    <property type="match status" value="1"/>
</dbReference>
<dbReference type="Proteomes" id="UP000298050">
    <property type="component" value="Unassembled WGS sequence"/>
</dbReference>
<organism evidence="12 13">
    <name type="scientific">Mangrovimicrobium sediminis</name>
    <dbReference type="NCBI Taxonomy" id="2562682"/>
    <lineage>
        <taxon>Bacteria</taxon>
        <taxon>Pseudomonadati</taxon>
        <taxon>Pseudomonadota</taxon>
        <taxon>Gammaproteobacteria</taxon>
        <taxon>Cellvibrionales</taxon>
        <taxon>Halieaceae</taxon>
        <taxon>Mangrovimicrobium</taxon>
    </lineage>
</organism>
<evidence type="ECO:0000313" key="12">
    <source>
        <dbReference type="EMBL" id="TGD74063.1"/>
    </source>
</evidence>
<feature type="compositionally biased region" description="Basic and acidic residues" evidence="10">
    <location>
        <begin position="20"/>
        <end position="54"/>
    </location>
</feature>
<reference evidence="12 13" key="1">
    <citation type="submission" date="2019-04" db="EMBL/GenBank/DDBJ databases">
        <title>Taxonomy of novel Haliea sp. from mangrove soil of West Coast of India.</title>
        <authorList>
            <person name="Verma A."/>
            <person name="Kumar P."/>
            <person name="Krishnamurthi S."/>
        </authorList>
    </citation>
    <scope>NUCLEOTIDE SEQUENCE [LARGE SCALE GENOMIC DNA]</scope>
    <source>
        <strain evidence="12 13">SAOS-164</strain>
    </source>
</reference>
<sequence>MGVAIRLPTLRRAPQSRRPRSGEKDRPAARKARVEQPGRARVEQPRRARDEQPRQKTQAAKRAGNAHGATRKAAPAAERAPRSFRWLERIFILLAVGVVLAAGLKGWIALQSRPVQQITVTGELAHTRPEAVREMVEPELAGGFIGADLGELSQRLEALPWVYRASVRRVWPNSLEISIAEQLPIARWGEGGFLNHQGEIFQPAAEQGWESLPQLRGPDRAAPTLMRTYQRLVELLAPLGLDVTELSCNERGEIAAVLSGGQTLVIGGTDFLERMQRFAAVYRAELAAQMDSVERIDLRYAHGIAVAFLPPAEPAEDTTDDNGKV</sequence>
<keyword evidence="3 9" id="KW-0997">Cell inner membrane</keyword>
<keyword evidence="2 9" id="KW-1003">Cell membrane</keyword>
<comment type="subcellular location">
    <subcellularLocation>
        <location evidence="9">Cell inner membrane</location>
        <topology evidence="9">Single-pass type II membrane protein</topology>
    </subcellularLocation>
    <subcellularLocation>
        <location evidence="1">Membrane</location>
    </subcellularLocation>
    <text evidence="9">Localizes to the division septum.</text>
</comment>
<evidence type="ECO:0000256" key="3">
    <source>
        <dbReference type="ARBA" id="ARBA00022519"/>
    </source>
</evidence>
<accession>A0A4Z0M2Z8</accession>
<evidence type="ECO:0000256" key="2">
    <source>
        <dbReference type="ARBA" id="ARBA00022475"/>
    </source>
</evidence>
<dbReference type="InterPro" id="IPR026579">
    <property type="entry name" value="FtsQ"/>
</dbReference>
<keyword evidence="7 9" id="KW-0472">Membrane</keyword>
<proteinExistence type="inferred from homology"/>
<evidence type="ECO:0000256" key="6">
    <source>
        <dbReference type="ARBA" id="ARBA00022989"/>
    </source>
</evidence>
<dbReference type="PANTHER" id="PTHR35851">
    <property type="entry name" value="CELL DIVISION PROTEIN FTSQ"/>
    <property type="match status" value="1"/>
</dbReference>
<comment type="caution">
    <text evidence="12">The sequence shown here is derived from an EMBL/GenBank/DDBJ whole genome shotgun (WGS) entry which is preliminary data.</text>
</comment>
<feature type="domain" description="POTRA" evidence="11">
    <location>
        <begin position="113"/>
        <end position="182"/>
    </location>
</feature>
<dbReference type="GO" id="GO:0043093">
    <property type="term" value="P:FtsZ-dependent cytokinesis"/>
    <property type="evidence" value="ECO:0007669"/>
    <property type="project" value="UniProtKB-UniRule"/>
</dbReference>
<keyword evidence="6 9" id="KW-1133">Transmembrane helix</keyword>
<keyword evidence="8 9" id="KW-0131">Cell cycle</keyword>
<dbReference type="GO" id="GO:0032153">
    <property type="term" value="C:cell division site"/>
    <property type="evidence" value="ECO:0007669"/>
    <property type="project" value="UniProtKB-UniRule"/>
</dbReference>
<gene>
    <name evidence="9" type="primary">ftsQ</name>
    <name evidence="12" type="ORF">E4634_07950</name>
</gene>
<keyword evidence="13" id="KW-1185">Reference proteome</keyword>
<evidence type="ECO:0000256" key="4">
    <source>
        <dbReference type="ARBA" id="ARBA00022618"/>
    </source>
</evidence>
<protein>
    <recommendedName>
        <fullName evidence="9">Cell division protein FtsQ</fullName>
    </recommendedName>
</protein>
<dbReference type="InterPro" id="IPR005548">
    <property type="entry name" value="Cell_div_FtsQ/DivIB_C"/>
</dbReference>
<dbReference type="OrthoDB" id="9790370at2"/>
<evidence type="ECO:0000256" key="10">
    <source>
        <dbReference type="SAM" id="MobiDB-lite"/>
    </source>
</evidence>
<dbReference type="PANTHER" id="PTHR35851:SF1">
    <property type="entry name" value="CELL DIVISION PROTEIN FTSQ"/>
    <property type="match status" value="1"/>
</dbReference>
<comment type="function">
    <text evidence="9">Essential cell division protein. May link together the upstream cell division proteins, which are predominantly cytoplasmic, with the downstream cell division proteins, which are predominantly periplasmic. May control correct divisome assembly.</text>
</comment>
<comment type="subunit">
    <text evidence="9">Part of a complex composed of FtsB, FtsL and FtsQ.</text>
</comment>
<dbReference type="Gene3D" id="3.10.20.310">
    <property type="entry name" value="membrane protein fhac"/>
    <property type="match status" value="1"/>
</dbReference>
<keyword evidence="4 9" id="KW-0132">Cell division</keyword>
<dbReference type="Pfam" id="PF08478">
    <property type="entry name" value="POTRA_1"/>
    <property type="match status" value="1"/>
</dbReference>
<evidence type="ECO:0000259" key="11">
    <source>
        <dbReference type="PROSITE" id="PS51779"/>
    </source>
</evidence>
<dbReference type="PROSITE" id="PS51779">
    <property type="entry name" value="POTRA"/>
    <property type="match status" value="1"/>
</dbReference>